<dbReference type="PANTHER" id="PTHR46825">
    <property type="entry name" value="D-ALANYL-D-ALANINE-CARBOXYPEPTIDASE/ENDOPEPTIDASE AMPH"/>
    <property type="match status" value="1"/>
</dbReference>
<dbReference type="InterPro" id="IPR001466">
    <property type="entry name" value="Beta-lactam-related"/>
</dbReference>
<evidence type="ECO:0000313" key="2">
    <source>
        <dbReference type="EMBL" id="OPC77725.1"/>
    </source>
</evidence>
<name>A0A1T3NM17_9ACTN</name>
<dbReference type="Proteomes" id="UP000190037">
    <property type="component" value="Unassembled WGS sequence"/>
</dbReference>
<dbReference type="Pfam" id="PF00144">
    <property type="entry name" value="Beta-lactamase"/>
    <property type="match status" value="1"/>
</dbReference>
<dbReference type="EMBL" id="MWQN01000003">
    <property type="protein sequence ID" value="OPC77725.1"/>
    <property type="molecule type" value="Genomic_DNA"/>
</dbReference>
<dbReference type="STRING" id="159449.B4N89_36130"/>
<protein>
    <recommendedName>
        <fullName evidence="1">Beta-lactamase-related domain-containing protein</fullName>
    </recommendedName>
</protein>
<organism evidence="2 3">
    <name type="scientific">Embleya scabrispora</name>
    <dbReference type="NCBI Taxonomy" id="159449"/>
    <lineage>
        <taxon>Bacteria</taxon>
        <taxon>Bacillati</taxon>
        <taxon>Actinomycetota</taxon>
        <taxon>Actinomycetes</taxon>
        <taxon>Kitasatosporales</taxon>
        <taxon>Streptomycetaceae</taxon>
        <taxon>Embleya</taxon>
    </lineage>
</organism>
<comment type="caution">
    <text evidence="2">The sequence shown here is derived from an EMBL/GenBank/DDBJ whole genome shotgun (WGS) entry which is preliminary data.</text>
</comment>
<dbReference type="InterPro" id="IPR050491">
    <property type="entry name" value="AmpC-like"/>
</dbReference>
<dbReference type="Gene3D" id="3.40.710.10">
    <property type="entry name" value="DD-peptidase/beta-lactamase superfamily"/>
    <property type="match status" value="1"/>
</dbReference>
<sequence length="467" mass="49009">MTHAMAARRTPIQGEAAVTDLHARLDAVVPELIAQHHVPGVAVGVTLDGRTLTTGYGVTNVAHPIAVDPHTLFQVGSISKTLLGAVIGRLLEQGALDLDSPVAPLFDAGSGIDERITLRHTITHTSGIDAQNMIADAPRILADHCDDSIQASLRHFIHQPLMFEPGTDFTYSGPGIMLAAAAVERATGRPYADLLRELVIGPAGMEITGTSADEAIFHRVAAPHGRAADGSAELLIDRGWQRHWQLPGWDVPGGGVISNVADLLRYAAWSLSDAAPRRLFEPLAGQGIQGHDIGLAWHLDELGGHRVVSHSGLTIGYASRMVLMPSVGLSYAVLTNSLHGGGIVSEVEKTILDAAGVSRATPSAAPIPADLASALRGTYDCGFYGTISIVPGSRHGEMAIVANGATIREGGYVIELEGADRVALAGPDCLITLSDDGTPGPLVGFVQKADGIVSAVRYHSRLNRRIA</sequence>
<evidence type="ECO:0000259" key="1">
    <source>
        <dbReference type="Pfam" id="PF00144"/>
    </source>
</evidence>
<feature type="domain" description="Beta-lactamase-related" evidence="1">
    <location>
        <begin position="25"/>
        <end position="351"/>
    </location>
</feature>
<proteinExistence type="predicted"/>
<accession>A0A1T3NM17</accession>
<keyword evidence="3" id="KW-1185">Reference proteome</keyword>
<reference evidence="2 3" key="1">
    <citation type="submission" date="2017-03" db="EMBL/GenBank/DDBJ databases">
        <title>Draft genome sequence of Streptomyces scabrisporus NF3, endophyte isolated from Amphipterygium adstringens.</title>
        <authorList>
            <person name="Vazquez M."/>
            <person name="Ceapa C.D."/>
            <person name="Rodriguez Luna D."/>
            <person name="Sanchez Esquivel S."/>
        </authorList>
    </citation>
    <scope>NUCLEOTIDE SEQUENCE [LARGE SCALE GENOMIC DNA]</scope>
    <source>
        <strain evidence="2 3">NF3</strain>
    </source>
</reference>
<dbReference type="SUPFAM" id="SSF56601">
    <property type="entry name" value="beta-lactamase/transpeptidase-like"/>
    <property type="match status" value="1"/>
</dbReference>
<dbReference type="InterPro" id="IPR012338">
    <property type="entry name" value="Beta-lactam/transpept-like"/>
</dbReference>
<dbReference type="AlphaFoldDB" id="A0A1T3NM17"/>
<gene>
    <name evidence="2" type="ORF">B4N89_36130</name>
</gene>
<dbReference type="PANTHER" id="PTHR46825:SF9">
    <property type="entry name" value="BETA-LACTAMASE-RELATED DOMAIN-CONTAINING PROTEIN"/>
    <property type="match status" value="1"/>
</dbReference>
<evidence type="ECO:0000313" key="3">
    <source>
        <dbReference type="Proteomes" id="UP000190037"/>
    </source>
</evidence>